<dbReference type="RefSeq" id="WP_132321357.1">
    <property type="nucleotide sequence ID" value="NZ_FWZT01000014.1"/>
</dbReference>
<dbReference type="AlphaFoldDB" id="A0A1Y6C713"/>
<dbReference type="EMBL" id="FWZT01000014">
    <property type="protein sequence ID" value="SMF47443.1"/>
    <property type="molecule type" value="Genomic_DNA"/>
</dbReference>
<keyword evidence="2" id="KW-1185">Reference proteome</keyword>
<sequence length="244" mass="27727">MKFPEAARLQKIVLPVSFLLLLSGCVESKVEQREAIVPDLSQEKSSSKIDFEAFEKGLEGTWMLDCGLTDSQKVIWTFDGERFQQHIKIYLEKGCPESSIAAEYKAGGYYHFGKMMVNQSDAVEFDYVQESYSLTIRHSVYLNAYNGTREYGHLQAYCKGFKFERNVETSLVGKHCLEGDNDYQKIHANSVFYSALRLEQGTMYEARYTALNDGTAPNKRPLGFNLSVGYQKQSEPGQLTLSRL</sequence>
<dbReference type="STRING" id="1513793.SAMN06296036_114135"/>
<evidence type="ECO:0000313" key="2">
    <source>
        <dbReference type="Proteomes" id="UP000192907"/>
    </source>
</evidence>
<gene>
    <name evidence="1" type="ORF">SAMN06296036_114135</name>
</gene>
<evidence type="ECO:0000313" key="1">
    <source>
        <dbReference type="EMBL" id="SMF47443.1"/>
    </source>
</evidence>
<proteinExistence type="predicted"/>
<name>A0A1Y6C713_9BACT</name>
<reference evidence="2" key="1">
    <citation type="submission" date="2017-04" db="EMBL/GenBank/DDBJ databases">
        <authorList>
            <person name="Varghese N."/>
            <person name="Submissions S."/>
        </authorList>
    </citation>
    <scope>NUCLEOTIDE SEQUENCE [LARGE SCALE GENOMIC DNA]</scope>
    <source>
        <strain evidence="2">RKEM611</strain>
    </source>
</reference>
<dbReference type="PROSITE" id="PS51257">
    <property type="entry name" value="PROKAR_LIPOPROTEIN"/>
    <property type="match status" value="1"/>
</dbReference>
<dbReference type="Proteomes" id="UP000192907">
    <property type="component" value="Unassembled WGS sequence"/>
</dbReference>
<protein>
    <submittedName>
        <fullName evidence="1">Uncharacterized protein</fullName>
    </submittedName>
</protein>
<organism evidence="1 2">
    <name type="scientific">Pseudobacteriovorax antillogorgiicola</name>
    <dbReference type="NCBI Taxonomy" id="1513793"/>
    <lineage>
        <taxon>Bacteria</taxon>
        <taxon>Pseudomonadati</taxon>
        <taxon>Bdellovibrionota</taxon>
        <taxon>Oligoflexia</taxon>
        <taxon>Oligoflexales</taxon>
        <taxon>Pseudobacteriovoracaceae</taxon>
        <taxon>Pseudobacteriovorax</taxon>
    </lineage>
</organism>
<accession>A0A1Y6C713</accession>